<evidence type="ECO:0000256" key="3">
    <source>
        <dbReference type="ARBA" id="ARBA00022801"/>
    </source>
</evidence>
<evidence type="ECO:0000313" key="7">
    <source>
        <dbReference type="EMBL" id="SPD11998.1"/>
    </source>
</evidence>
<dbReference type="PANTHER" id="PTHR30457:SF5">
    <property type="entry name" value="OS01G0709400 PROTEIN"/>
    <property type="match status" value="1"/>
</dbReference>
<dbReference type="SUPFAM" id="SSF64167">
    <property type="entry name" value="SurE-like"/>
    <property type="match status" value="1"/>
</dbReference>
<name>A0A2N9HJ40_FAGSY</name>
<reference evidence="7" key="1">
    <citation type="submission" date="2018-02" db="EMBL/GenBank/DDBJ databases">
        <authorList>
            <person name="Cohen D.B."/>
            <person name="Kent A.D."/>
        </authorList>
    </citation>
    <scope>NUCLEOTIDE SEQUENCE</scope>
</reference>
<evidence type="ECO:0000256" key="2">
    <source>
        <dbReference type="ARBA" id="ARBA00022723"/>
    </source>
</evidence>
<protein>
    <recommendedName>
        <fullName evidence="5">Survival protein SurE-like phosphatase/nucleotidase domain-containing protein</fullName>
    </recommendedName>
</protein>
<evidence type="ECO:0000256" key="4">
    <source>
        <dbReference type="SAM" id="MobiDB-lite"/>
    </source>
</evidence>
<dbReference type="InterPro" id="IPR002828">
    <property type="entry name" value="SurE-like_Pase/nucleotidase"/>
</dbReference>
<dbReference type="InterPro" id="IPR036523">
    <property type="entry name" value="SurE-like_sf"/>
</dbReference>
<dbReference type="Gene3D" id="3.40.1210.10">
    <property type="entry name" value="Survival protein SurE-like phosphatase/nucleotidase"/>
    <property type="match status" value="1"/>
</dbReference>
<dbReference type="EMBL" id="OIVN01005083">
    <property type="protein sequence ID" value="SPD20771.1"/>
    <property type="molecule type" value="Genomic_DNA"/>
</dbReference>
<keyword evidence="3" id="KW-0378">Hydrolase</keyword>
<dbReference type="EMBL" id="OIVN01003546">
    <property type="protein sequence ID" value="SPD11998.1"/>
    <property type="molecule type" value="Genomic_DNA"/>
</dbReference>
<sequence>MTSTSEKNNNLLPPGLVSNLQQVLSKKNNNDNNDSEAESKESDNAEPSSSTSVSDASEAIDTSKPIVLVTNGDGIESLGLVYLVEALVREGLYNVHVCAPQSWV</sequence>
<feature type="domain" description="Survival protein SurE-like phosphatase/nucleotidase" evidence="5">
    <location>
        <begin position="67"/>
        <end position="102"/>
    </location>
</feature>
<keyword evidence="2" id="KW-0479">Metal-binding</keyword>
<dbReference type="GO" id="GO:0008252">
    <property type="term" value="F:nucleotidase activity"/>
    <property type="evidence" value="ECO:0007669"/>
    <property type="project" value="InterPro"/>
</dbReference>
<dbReference type="GO" id="GO:0046872">
    <property type="term" value="F:metal ion binding"/>
    <property type="evidence" value="ECO:0007669"/>
    <property type="project" value="UniProtKB-KW"/>
</dbReference>
<proteinExistence type="inferred from homology"/>
<gene>
    <name evidence="6" type="ORF">FSB_LOCUS37373</name>
    <name evidence="7" type="ORF">FSB_LOCUS39880</name>
    <name evidence="8" type="ORF">FSB_LOCUS48653</name>
</gene>
<accession>A0A2N9HJ40</accession>
<evidence type="ECO:0000313" key="8">
    <source>
        <dbReference type="EMBL" id="SPD20771.1"/>
    </source>
</evidence>
<feature type="compositionally biased region" description="Low complexity" evidence="4">
    <location>
        <begin position="45"/>
        <end position="57"/>
    </location>
</feature>
<organism evidence="7">
    <name type="scientific">Fagus sylvatica</name>
    <name type="common">Beechnut</name>
    <dbReference type="NCBI Taxonomy" id="28930"/>
    <lineage>
        <taxon>Eukaryota</taxon>
        <taxon>Viridiplantae</taxon>
        <taxon>Streptophyta</taxon>
        <taxon>Embryophyta</taxon>
        <taxon>Tracheophyta</taxon>
        <taxon>Spermatophyta</taxon>
        <taxon>Magnoliopsida</taxon>
        <taxon>eudicotyledons</taxon>
        <taxon>Gunneridae</taxon>
        <taxon>Pentapetalae</taxon>
        <taxon>rosids</taxon>
        <taxon>fabids</taxon>
        <taxon>Fagales</taxon>
        <taxon>Fagaceae</taxon>
        <taxon>Fagus</taxon>
    </lineage>
</organism>
<evidence type="ECO:0000256" key="1">
    <source>
        <dbReference type="ARBA" id="ARBA00011062"/>
    </source>
</evidence>
<dbReference type="AlphaFoldDB" id="A0A2N9HJ40"/>
<dbReference type="PANTHER" id="PTHR30457">
    <property type="entry name" value="5'-NUCLEOTIDASE SURE"/>
    <property type="match status" value="1"/>
</dbReference>
<dbReference type="Pfam" id="PF01975">
    <property type="entry name" value="SurE"/>
    <property type="match status" value="1"/>
</dbReference>
<evidence type="ECO:0000313" key="6">
    <source>
        <dbReference type="EMBL" id="SPD09491.1"/>
    </source>
</evidence>
<evidence type="ECO:0000259" key="5">
    <source>
        <dbReference type="Pfam" id="PF01975"/>
    </source>
</evidence>
<feature type="region of interest" description="Disordered" evidence="4">
    <location>
        <begin position="24"/>
        <end position="63"/>
    </location>
</feature>
<comment type="similarity">
    <text evidence="1">Belongs to the SurE nucleotidase family.</text>
</comment>
<dbReference type="EMBL" id="OIVN01003207">
    <property type="protein sequence ID" value="SPD09491.1"/>
    <property type="molecule type" value="Genomic_DNA"/>
</dbReference>
<dbReference type="InterPro" id="IPR030048">
    <property type="entry name" value="SurE"/>
</dbReference>